<accession>A0ABR2KAQ3</accession>
<organism evidence="1 2">
    <name type="scientific">Tritrichomonas musculus</name>
    <dbReference type="NCBI Taxonomy" id="1915356"/>
    <lineage>
        <taxon>Eukaryota</taxon>
        <taxon>Metamonada</taxon>
        <taxon>Parabasalia</taxon>
        <taxon>Tritrichomonadida</taxon>
        <taxon>Tritrichomonadidae</taxon>
        <taxon>Tritrichomonas</taxon>
    </lineage>
</organism>
<evidence type="ECO:0000313" key="1">
    <source>
        <dbReference type="EMBL" id="KAK8887953.1"/>
    </source>
</evidence>
<gene>
    <name evidence="1" type="ORF">M9Y10_039012</name>
</gene>
<sequence>MLNSSASVQQSSLLNCSKYVRSMNVAKYNSIAHKQSVLSDLRQNARNLSKEFPIFGLKSFFEHWGDRIYDHGMKITDPNELDKFTTSVREDINDIHNHVDDWSHKEVIHLSNSSKEYIE</sequence>
<name>A0ABR2KAQ3_9EUKA</name>
<reference evidence="1 2" key="1">
    <citation type="submission" date="2024-04" db="EMBL/GenBank/DDBJ databases">
        <title>Tritrichomonas musculus Genome.</title>
        <authorList>
            <person name="Alves-Ferreira E."/>
            <person name="Grigg M."/>
            <person name="Lorenzi H."/>
            <person name="Galac M."/>
        </authorList>
    </citation>
    <scope>NUCLEOTIDE SEQUENCE [LARGE SCALE GENOMIC DNA]</scope>
    <source>
        <strain evidence="1 2">EAF2021</strain>
    </source>
</reference>
<proteinExistence type="predicted"/>
<dbReference type="EMBL" id="JAPFFF010000006">
    <property type="protein sequence ID" value="KAK8887953.1"/>
    <property type="molecule type" value="Genomic_DNA"/>
</dbReference>
<protein>
    <submittedName>
        <fullName evidence="1">Uncharacterized protein</fullName>
    </submittedName>
</protein>
<evidence type="ECO:0000313" key="2">
    <source>
        <dbReference type="Proteomes" id="UP001470230"/>
    </source>
</evidence>
<keyword evidence="2" id="KW-1185">Reference proteome</keyword>
<comment type="caution">
    <text evidence="1">The sequence shown here is derived from an EMBL/GenBank/DDBJ whole genome shotgun (WGS) entry which is preliminary data.</text>
</comment>
<dbReference type="Proteomes" id="UP001470230">
    <property type="component" value="Unassembled WGS sequence"/>
</dbReference>